<dbReference type="InterPro" id="IPR036677">
    <property type="entry name" value="EutN_CcmL_sf"/>
</dbReference>
<gene>
    <name evidence="3" type="ORF">SY1_15700</name>
</gene>
<dbReference type="RefSeq" id="WP_015556708.1">
    <property type="nucleotide sequence ID" value="NC_021038.1"/>
</dbReference>
<evidence type="ECO:0000256" key="2">
    <source>
        <dbReference type="ARBA" id="ARBA00024446"/>
    </source>
</evidence>
<evidence type="ECO:0000313" key="3">
    <source>
        <dbReference type="EMBL" id="CBL28561.1"/>
    </source>
</evidence>
<comment type="subcellular location">
    <subcellularLocation>
        <location evidence="1">Bacterial microcompartment</location>
    </subcellularLocation>
</comment>
<dbReference type="PANTHER" id="PTHR36539">
    <property type="entry name" value="ETHANOLAMINE UTILIZATION PROTEIN EUTN"/>
    <property type="match status" value="1"/>
</dbReference>
<dbReference type="EMBL" id="FP929056">
    <property type="protein sequence ID" value="CBL28561.1"/>
    <property type="molecule type" value="Genomic_DNA"/>
</dbReference>
<evidence type="ECO:0000313" key="4">
    <source>
        <dbReference type="Proteomes" id="UP000008957"/>
    </source>
</evidence>
<sequence>MMLGKVVGSIVATRKDERLVGQKLLLVEPLVRRGDGALDGDRDRMLVSVDVVGAGRGETVLLVSGSTARAAVSLPDSPIDACIIGIVDEVDLS</sequence>
<dbReference type="CDD" id="cd01614">
    <property type="entry name" value="EutN_CcmL"/>
    <property type="match status" value="1"/>
</dbReference>
<reference evidence="4" key="1">
    <citation type="submission" date="2010-03" db="EMBL/GenBank/DDBJ databases">
        <title>The genome sequence of Synergistetes sp. SGP1.</title>
        <authorList>
            <consortium name="metaHIT consortium -- http://www.metahit.eu/"/>
            <person name="Pajon A."/>
            <person name="Turner K."/>
            <person name="Parkhill J."/>
            <person name="Wade W."/>
            <person name="Vartoukian S."/>
        </authorList>
    </citation>
    <scope>NUCLEOTIDE SEQUENCE [LARGE SCALE GENOMIC DNA]</scope>
    <source>
        <strain evidence="4">SGP1</strain>
    </source>
</reference>
<evidence type="ECO:0000256" key="1">
    <source>
        <dbReference type="ARBA" id="ARBA00024322"/>
    </source>
</evidence>
<dbReference type="AlphaFoldDB" id="A0AB94IXU6"/>
<keyword evidence="2" id="KW-1283">Bacterial microcompartment</keyword>
<proteinExistence type="predicted"/>
<protein>
    <submittedName>
        <fullName evidence="3">Carbon dioxide concentrating mechanism/carboxysome shell protein</fullName>
    </submittedName>
</protein>
<organism evidence="3 4">
    <name type="scientific">Fretibacterium fastidiosum</name>
    <dbReference type="NCBI Taxonomy" id="651822"/>
    <lineage>
        <taxon>Bacteria</taxon>
        <taxon>Thermotogati</taxon>
        <taxon>Synergistota</taxon>
        <taxon>Synergistia</taxon>
        <taxon>Synergistales</taxon>
        <taxon>Aminobacteriaceae</taxon>
        <taxon>Fretibacterium</taxon>
    </lineage>
</organism>
<dbReference type="GO" id="GO:0031469">
    <property type="term" value="C:bacterial microcompartment"/>
    <property type="evidence" value="ECO:0007669"/>
    <property type="project" value="UniProtKB-SubCell"/>
</dbReference>
<accession>A0AB94IXU6</accession>
<dbReference type="Proteomes" id="UP000008957">
    <property type="component" value="Chromosome"/>
</dbReference>
<name>A0AB94IXU6_9BACT</name>
<dbReference type="Pfam" id="PF03319">
    <property type="entry name" value="EutN_CcmL"/>
    <property type="match status" value="1"/>
</dbReference>
<keyword evidence="4" id="KW-1185">Reference proteome</keyword>
<dbReference type="InterPro" id="IPR004992">
    <property type="entry name" value="EutN_CcmL"/>
</dbReference>
<dbReference type="PANTHER" id="PTHR36539:SF1">
    <property type="entry name" value="BACTERIAL MICROCOMPARTMENT SHELL VERTEX PROTEIN EUTN"/>
    <property type="match status" value="1"/>
</dbReference>
<reference evidence="3 4" key="2">
    <citation type="submission" date="2010-03" db="EMBL/GenBank/DDBJ databases">
        <authorList>
            <person name="Pajon A."/>
        </authorList>
    </citation>
    <scope>NUCLEOTIDE SEQUENCE [LARGE SCALE GENOMIC DNA]</scope>
    <source>
        <strain evidence="3 4">SGP1</strain>
    </source>
</reference>
<dbReference type="KEGG" id="sbr:SY1_15700"/>
<dbReference type="Gene3D" id="2.40.50.220">
    <property type="entry name" value="EutN/Ccml"/>
    <property type="match status" value="1"/>
</dbReference>
<dbReference type="SUPFAM" id="SSF159133">
    <property type="entry name" value="EutN/CcmL-like"/>
    <property type="match status" value="1"/>
</dbReference>
<dbReference type="PROSITE" id="PS51932">
    <property type="entry name" value="BMV"/>
    <property type="match status" value="1"/>
</dbReference>